<dbReference type="Proteomes" id="UP000198211">
    <property type="component" value="Unassembled WGS sequence"/>
</dbReference>
<gene>
    <name evidence="1" type="ORF">PHMEG_0007315</name>
</gene>
<dbReference type="AlphaFoldDB" id="A0A225WLL5"/>
<sequence>MITDERGVAIRDRDTVRQEYDHVLVVRVAAIPYRDAALRDGDLAADERDVVVIRRNVAVRDLHIAIRECKVSRLPARCENAEQDLVKETPLRPTAEADLVRANEVFFSVHDSNQVLRAENEGLVDCDCDRDVAVAEQARAIQGLKDRCRSSEADCAAVMRYNAELTTLRQYLDEHSCGKLSPPSPRTKAELAENTRLWRANSVLHRNSAERGLNTDALVLATAGISVSGID</sequence>
<reference evidence="2" key="1">
    <citation type="submission" date="2017-03" db="EMBL/GenBank/DDBJ databases">
        <title>Phytopthora megakarya and P. palmivora, two closely related causual agents of cacao black pod achieved similar genome size and gene model numbers by different mechanisms.</title>
        <authorList>
            <person name="Ali S."/>
            <person name="Shao J."/>
            <person name="Larry D.J."/>
            <person name="Kronmiller B."/>
            <person name="Shen D."/>
            <person name="Strem M.D."/>
            <person name="Melnick R.L."/>
            <person name="Guiltinan M.J."/>
            <person name="Tyler B.M."/>
            <person name="Meinhardt L.W."/>
            <person name="Bailey B.A."/>
        </authorList>
    </citation>
    <scope>NUCLEOTIDE SEQUENCE [LARGE SCALE GENOMIC DNA]</scope>
    <source>
        <strain evidence="2">zdho120</strain>
    </source>
</reference>
<name>A0A225WLL5_9STRA</name>
<keyword evidence="2" id="KW-1185">Reference proteome</keyword>
<evidence type="ECO:0000313" key="2">
    <source>
        <dbReference type="Proteomes" id="UP000198211"/>
    </source>
</evidence>
<comment type="caution">
    <text evidence="1">The sequence shown here is derived from an EMBL/GenBank/DDBJ whole genome shotgun (WGS) entry which is preliminary data.</text>
</comment>
<protein>
    <submittedName>
        <fullName evidence="1">Uncharacterized protein</fullName>
    </submittedName>
</protein>
<dbReference type="EMBL" id="NBNE01000569">
    <property type="protein sequence ID" value="OWZ18571.1"/>
    <property type="molecule type" value="Genomic_DNA"/>
</dbReference>
<accession>A0A225WLL5</accession>
<proteinExistence type="predicted"/>
<organism evidence="1 2">
    <name type="scientific">Phytophthora megakarya</name>
    <dbReference type="NCBI Taxonomy" id="4795"/>
    <lineage>
        <taxon>Eukaryota</taxon>
        <taxon>Sar</taxon>
        <taxon>Stramenopiles</taxon>
        <taxon>Oomycota</taxon>
        <taxon>Peronosporomycetes</taxon>
        <taxon>Peronosporales</taxon>
        <taxon>Peronosporaceae</taxon>
        <taxon>Phytophthora</taxon>
    </lineage>
</organism>
<evidence type="ECO:0000313" key="1">
    <source>
        <dbReference type="EMBL" id="OWZ18571.1"/>
    </source>
</evidence>